<keyword evidence="3 8" id="KW-0812">Transmembrane</keyword>
<dbReference type="EMBL" id="BMFR01000002">
    <property type="protein sequence ID" value="GGG66599.1"/>
    <property type="molecule type" value="Genomic_DNA"/>
</dbReference>
<feature type="transmembrane region" description="Helical" evidence="8">
    <location>
        <begin position="795"/>
        <end position="820"/>
    </location>
</feature>
<feature type="transmembrane region" description="Helical" evidence="8">
    <location>
        <begin position="832"/>
        <end position="852"/>
    </location>
</feature>
<evidence type="ECO:0000256" key="1">
    <source>
        <dbReference type="ARBA" id="ARBA00004651"/>
    </source>
</evidence>
<dbReference type="GO" id="GO:0022857">
    <property type="term" value="F:transmembrane transporter activity"/>
    <property type="evidence" value="ECO:0007669"/>
    <property type="project" value="TreeGrafter"/>
</dbReference>
<feature type="region of interest" description="Disordered" evidence="7">
    <location>
        <begin position="907"/>
        <end position="933"/>
    </location>
</feature>
<dbReference type="RefSeq" id="WP_188454041.1">
    <property type="nucleotide sequence ID" value="NZ_BMFR01000002.1"/>
</dbReference>
<reference evidence="10" key="2">
    <citation type="submission" date="2020-09" db="EMBL/GenBank/DDBJ databases">
        <authorList>
            <person name="Sun Q."/>
            <person name="Zhou Y."/>
        </authorList>
    </citation>
    <scope>NUCLEOTIDE SEQUENCE</scope>
    <source>
        <strain evidence="10">CGMCC 1.12754</strain>
    </source>
</reference>
<accession>A0A917H3U8</accession>
<evidence type="ECO:0000259" key="9">
    <source>
        <dbReference type="Pfam" id="PF02687"/>
    </source>
</evidence>
<feature type="transmembrane region" description="Helical" evidence="8">
    <location>
        <begin position="882"/>
        <end position="903"/>
    </location>
</feature>
<feature type="transmembrane region" description="Helical" evidence="8">
    <location>
        <begin position="749"/>
        <end position="770"/>
    </location>
</feature>
<evidence type="ECO:0000256" key="3">
    <source>
        <dbReference type="ARBA" id="ARBA00022692"/>
    </source>
</evidence>
<comment type="similarity">
    <text evidence="6">Belongs to the ABC-4 integral membrane protein family.</text>
</comment>
<evidence type="ECO:0000256" key="4">
    <source>
        <dbReference type="ARBA" id="ARBA00022989"/>
    </source>
</evidence>
<comment type="subcellular location">
    <subcellularLocation>
        <location evidence="1">Cell membrane</location>
        <topology evidence="1">Multi-pass membrane protein</topology>
    </subcellularLocation>
</comment>
<evidence type="ECO:0000256" key="8">
    <source>
        <dbReference type="SAM" id="Phobius"/>
    </source>
</evidence>
<dbReference type="GO" id="GO:0005886">
    <property type="term" value="C:plasma membrane"/>
    <property type="evidence" value="ECO:0007669"/>
    <property type="project" value="UniProtKB-SubCell"/>
</dbReference>
<keyword evidence="5 8" id="KW-0472">Membrane</keyword>
<name>A0A917H3U8_9BACI</name>
<gene>
    <name evidence="10" type="ORF">GCM10011398_07820</name>
</gene>
<keyword evidence="11" id="KW-1185">Reference proteome</keyword>
<feature type="transmembrane region" description="Helical" evidence="8">
    <location>
        <begin position="557"/>
        <end position="584"/>
    </location>
</feature>
<feature type="transmembrane region" description="Helical" evidence="8">
    <location>
        <begin position="605"/>
        <end position="625"/>
    </location>
</feature>
<feature type="domain" description="ABC3 transporter permease C-terminal" evidence="9">
    <location>
        <begin position="752"/>
        <end position="861"/>
    </location>
</feature>
<keyword evidence="2" id="KW-1003">Cell membrane</keyword>
<feature type="transmembrane region" description="Helical" evidence="8">
    <location>
        <begin position="637"/>
        <end position="663"/>
    </location>
</feature>
<evidence type="ECO:0000313" key="11">
    <source>
        <dbReference type="Proteomes" id="UP000622860"/>
    </source>
</evidence>
<sequence>MIRFIWKNWWRHKERFLLLLIGALIVSSGLSYLVGLSQSNKGTVVDSLQKRWNASYHIVVRPPDSRSVTEEKGLLEPNYLSGLTGGITLEQYETIKDVTNVDVAAPISMIGYTMYIVDHKTIQHTYDGIYKKTFTITTDTGPKVQKRKSHYFYPIGGGIDIKTVGIEIQKKLGLLPGGGKLSAGVNVLLAAIDPEAEARLVGLDEAVIDLGDSRYFRENDESSSITGSGETPWKTTRLPILMTNKEYVDKTYEYEIARLDLPFDFDTAQETLDKIKENGGEDFLETIPTVEKNVYSINSQELYEQFIESITGIDLTSKEPLTEISEVESTLLLREKPSPLTYNTVTSPFFDRWPYAYEVEPYIVKSDGEDALRDETYRPIKLFSQDFAKLPRITPYWIGFFDPGKLNISLDPLTELPMETYRPASANLVLDAEEQPVNPPVKLKPVDESFSFLTKSPSMLTTIDAAAEILGDKPISAIRIKVEGVTDVSEQSQAVLEKAANEIETKTGLITDITLGSSPQPTLTHIPAVNGEEELGWFEQPWVKIGSTFTIFNETKVGFSGVIASVIGVAVVYVFASNIVSLLARRKEFAVLLAVGWRPSQLSKMIVVEALLLGSFTALIAWLMLGLVHVAQGTDTSMLRVLLIGLFGLSIYGLGSIIPAFLARRIAPYETMRTGEITRSSHRLWRTKGVISLAVSYLLGKMKRSSLSIIAIALPTSLLSFFIFITFRLQGVMYTTWLGQYVSLEVGPSHYLAMGVSLLIAILTTAEIMWQNVSERSSEIALLKAIGWQDESIRWLILLEGIFSGIIAGVLGLSISLSIVWGMYQEFPLEHLGFMLVTGVVPIIAGILGAILPTARAVRVSPSQGVGGQYSNKQKIEKRLKVAMAAVMIIFLAGVITIMLTLVPNTTGSTNTPSTPDKEIVPATGEMDSLKEE</sequence>
<dbReference type="AlphaFoldDB" id="A0A917H3U8"/>
<dbReference type="InterPro" id="IPR003838">
    <property type="entry name" value="ABC3_permease_C"/>
</dbReference>
<proteinExistence type="inferred from homology"/>
<feature type="domain" description="ABC3 transporter permease C-terminal" evidence="9">
    <location>
        <begin position="562"/>
        <end position="668"/>
    </location>
</feature>
<evidence type="ECO:0000256" key="5">
    <source>
        <dbReference type="ARBA" id="ARBA00023136"/>
    </source>
</evidence>
<protein>
    <recommendedName>
        <fullName evidence="9">ABC3 transporter permease C-terminal domain-containing protein</fullName>
    </recommendedName>
</protein>
<evidence type="ECO:0000256" key="2">
    <source>
        <dbReference type="ARBA" id="ARBA00022475"/>
    </source>
</evidence>
<dbReference type="Pfam" id="PF02687">
    <property type="entry name" value="FtsX"/>
    <property type="match status" value="2"/>
</dbReference>
<evidence type="ECO:0000256" key="6">
    <source>
        <dbReference type="ARBA" id="ARBA00038076"/>
    </source>
</evidence>
<evidence type="ECO:0000313" key="10">
    <source>
        <dbReference type="EMBL" id="GGG66599.1"/>
    </source>
</evidence>
<dbReference type="PANTHER" id="PTHR30572">
    <property type="entry name" value="MEMBRANE COMPONENT OF TRANSPORTER-RELATED"/>
    <property type="match status" value="1"/>
</dbReference>
<keyword evidence="4 8" id="KW-1133">Transmembrane helix</keyword>
<evidence type="ECO:0000256" key="7">
    <source>
        <dbReference type="SAM" id="MobiDB-lite"/>
    </source>
</evidence>
<comment type="caution">
    <text evidence="10">The sequence shown here is derived from an EMBL/GenBank/DDBJ whole genome shotgun (WGS) entry which is preliminary data.</text>
</comment>
<reference evidence="10" key="1">
    <citation type="journal article" date="2014" name="Int. J. Syst. Evol. Microbiol.">
        <title>Complete genome sequence of Corynebacterium casei LMG S-19264T (=DSM 44701T), isolated from a smear-ripened cheese.</title>
        <authorList>
            <consortium name="US DOE Joint Genome Institute (JGI-PGF)"/>
            <person name="Walter F."/>
            <person name="Albersmeier A."/>
            <person name="Kalinowski J."/>
            <person name="Ruckert C."/>
        </authorList>
    </citation>
    <scope>NUCLEOTIDE SEQUENCE</scope>
    <source>
        <strain evidence="10">CGMCC 1.12754</strain>
    </source>
</reference>
<dbReference type="Proteomes" id="UP000622860">
    <property type="component" value="Unassembled WGS sequence"/>
</dbReference>
<dbReference type="PANTHER" id="PTHR30572:SF4">
    <property type="entry name" value="ABC TRANSPORTER PERMEASE YTRF"/>
    <property type="match status" value="1"/>
</dbReference>
<dbReference type="InterPro" id="IPR050250">
    <property type="entry name" value="Macrolide_Exporter_MacB"/>
</dbReference>
<organism evidence="10 11">
    <name type="scientific">Virgibacillus oceani</name>
    <dbReference type="NCBI Taxonomy" id="1479511"/>
    <lineage>
        <taxon>Bacteria</taxon>
        <taxon>Bacillati</taxon>
        <taxon>Bacillota</taxon>
        <taxon>Bacilli</taxon>
        <taxon>Bacillales</taxon>
        <taxon>Bacillaceae</taxon>
        <taxon>Virgibacillus</taxon>
    </lineage>
</organism>
<feature type="transmembrane region" description="Helical" evidence="8">
    <location>
        <begin position="707"/>
        <end position="729"/>
    </location>
</feature>